<evidence type="ECO:0000256" key="6">
    <source>
        <dbReference type="SAM" id="Phobius"/>
    </source>
</evidence>
<dbReference type="EMBL" id="LT670818">
    <property type="protein sequence ID" value="SHG65673.1"/>
    <property type="molecule type" value="Genomic_DNA"/>
</dbReference>
<keyword evidence="5 6" id="KW-0472">Membrane</keyword>
<feature type="transmembrane region" description="Helical" evidence="6">
    <location>
        <begin position="347"/>
        <end position="367"/>
    </location>
</feature>
<reference evidence="7 8" key="1">
    <citation type="submission" date="2016-11" db="EMBL/GenBank/DDBJ databases">
        <authorList>
            <person name="Jaros S."/>
            <person name="Januszkiewicz K."/>
            <person name="Wedrychowicz H."/>
        </authorList>
    </citation>
    <scope>NUCLEOTIDE SEQUENCE [LARGE SCALE GENOMIC DNA]</scope>
    <source>
        <strain evidence="7 8">GAS242</strain>
    </source>
</reference>
<organism evidence="7 8">
    <name type="scientific">Bradyrhizobium erythrophlei</name>
    <dbReference type="NCBI Taxonomy" id="1437360"/>
    <lineage>
        <taxon>Bacteria</taxon>
        <taxon>Pseudomonadati</taxon>
        <taxon>Pseudomonadota</taxon>
        <taxon>Alphaproteobacteria</taxon>
        <taxon>Hyphomicrobiales</taxon>
        <taxon>Nitrobacteraceae</taxon>
        <taxon>Bradyrhizobium</taxon>
    </lineage>
</organism>
<feature type="transmembrane region" description="Helical" evidence="6">
    <location>
        <begin position="430"/>
        <end position="454"/>
    </location>
</feature>
<feature type="transmembrane region" description="Helical" evidence="6">
    <location>
        <begin position="282"/>
        <end position="302"/>
    </location>
</feature>
<protein>
    <submittedName>
        <fullName evidence="7">Membrane protein involved in the export of O-antigen and teichoic acid</fullName>
    </submittedName>
</protein>
<dbReference type="Pfam" id="PF13440">
    <property type="entry name" value="Polysacc_synt_3"/>
    <property type="match status" value="1"/>
</dbReference>
<dbReference type="Proteomes" id="UP000190675">
    <property type="component" value="Chromosome I"/>
</dbReference>
<feature type="transmembrane region" description="Helical" evidence="6">
    <location>
        <begin position="373"/>
        <end position="393"/>
    </location>
</feature>
<gene>
    <name evidence="7" type="ORF">SAMN05444169_3532</name>
</gene>
<keyword evidence="4 6" id="KW-1133">Transmembrane helix</keyword>
<dbReference type="AlphaFoldDB" id="A0A1M5LMW8"/>
<dbReference type="GO" id="GO:0005886">
    <property type="term" value="C:plasma membrane"/>
    <property type="evidence" value="ECO:0007669"/>
    <property type="project" value="UniProtKB-SubCell"/>
</dbReference>
<dbReference type="InterPro" id="IPR050833">
    <property type="entry name" value="Poly_Biosynth_Transport"/>
</dbReference>
<evidence type="ECO:0000256" key="1">
    <source>
        <dbReference type="ARBA" id="ARBA00004651"/>
    </source>
</evidence>
<dbReference type="RefSeq" id="WP_079567066.1">
    <property type="nucleotide sequence ID" value="NZ_LT670818.1"/>
</dbReference>
<feature type="transmembrane region" description="Helical" evidence="6">
    <location>
        <begin position="405"/>
        <end position="424"/>
    </location>
</feature>
<keyword evidence="3 6" id="KW-0812">Transmembrane</keyword>
<feature type="transmembrane region" description="Helical" evidence="6">
    <location>
        <begin position="12"/>
        <end position="32"/>
    </location>
</feature>
<evidence type="ECO:0000256" key="2">
    <source>
        <dbReference type="ARBA" id="ARBA00022475"/>
    </source>
</evidence>
<feature type="transmembrane region" description="Helical" evidence="6">
    <location>
        <begin position="138"/>
        <end position="155"/>
    </location>
</feature>
<evidence type="ECO:0000256" key="3">
    <source>
        <dbReference type="ARBA" id="ARBA00022692"/>
    </source>
</evidence>
<sequence length="480" mass="49984">MLIGQAGINLTANILSALLGLISVFVFTRLFSPHDYGTYLLGLGFASVISVFVAGWFRNLILSGHAKDDGTDVRGLVISGYLICCLAAPIAYGLGRLVGLDVSAALAAVVLALAIGLFELTQDLVRARLKAFTVMKATLVRAAAVLCLGAAVALYNPAGFLLLLSSALAYLLAVLVQSRTAWQGTVIKPDVSGLAAVARQGLPLALSLTLLAVSSVTDRFMIAGLVGAAEAGKYVAGLDLVRQTLMMPAMSAAAAFFPLAVQIHAKQGDAAVRSHLGECVELLLSITLPACLGFAVIASHVANVVLGADFREVAAQAMPIVAVAVIFQVVTQQYLHASFLLSGRNSFYLINTASIIAANVILSYVLIGSHGTVGAAWARLGADVIGFAGALILSRVAFPVPFPPGRLALTMIAGLVMALTVGALDRNLHVSDLAASVVLVGVGLASYVAMCWLLDVSRTRRRLKLVLALFRTKLANINIG</sequence>
<feature type="transmembrane region" description="Helical" evidence="6">
    <location>
        <begin position="240"/>
        <end position="261"/>
    </location>
</feature>
<name>A0A1M5LMW8_9BRAD</name>
<feature type="transmembrane region" description="Helical" evidence="6">
    <location>
        <begin position="314"/>
        <end position="335"/>
    </location>
</feature>
<evidence type="ECO:0000313" key="8">
    <source>
        <dbReference type="Proteomes" id="UP000190675"/>
    </source>
</evidence>
<evidence type="ECO:0000313" key="7">
    <source>
        <dbReference type="EMBL" id="SHG65673.1"/>
    </source>
</evidence>
<dbReference type="OrthoDB" id="5906224at2"/>
<keyword evidence="2" id="KW-1003">Cell membrane</keyword>
<proteinExistence type="predicted"/>
<evidence type="ECO:0000256" key="5">
    <source>
        <dbReference type="ARBA" id="ARBA00023136"/>
    </source>
</evidence>
<feature type="transmembrane region" description="Helical" evidence="6">
    <location>
        <begin position="73"/>
        <end position="92"/>
    </location>
</feature>
<comment type="subcellular location">
    <subcellularLocation>
        <location evidence="1">Cell membrane</location>
        <topology evidence="1">Multi-pass membrane protein</topology>
    </subcellularLocation>
</comment>
<evidence type="ECO:0000256" key="4">
    <source>
        <dbReference type="ARBA" id="ARBA00022989"/>
    </source>
</evidence>
<accession>A0A1M5LMW8</accession>
<feature type="transmembrane region" description="Helical" evidence="6">
    <location>
        <begin position="38"/>
        <end position="61"/>
    </location>
</feature>
<dbReference type="PANTHER" id="PTHR30250:SF31">
    <property type="entry name" value="INNER MEMBRANE PROTEIN YGHQ"/>
    <property type="match status" value="1"/>
</dbReference>
<dbReference type="PANTHER" id="PTHR30250">
    <property type="entry name" value="PST FAMILY PREDICTED COLANIC ACID TRANSPORTER"/>
    <property type="match status" value="1"/>
</dbReference>
<feature type="transmembrane region" description="Helical" evidence="6">
    <location>
        <begin position="98"/>
        <end position="118"/>
    </location>
</feature>